<evidence type="ECO:0000313" key="8">
    <source>
        <dbReference type="RefSeq" id="XP_030079181.1"/>
    </source>
</evidence>
<dbReference type="GO" id="GO:0016020">
    <property type="term" value="C:membrane"/>
    <property type="evidence" value="ECO:0007669"/>
    <property type="project" value="UniProtKB-SubCell"/>
</dbReference>
<evidence type="ECO:0000256" key="6">
    <source>
        <dbReference type="ARBA" id="ARBA00023180"/>
    </source>
</evidence>
<keyword evidence="2" id="KW-0812">Transmembrane</keyword>
<dbReference type="InterPro" id="IPR032675">
    <property type="entry name" value="LRR_dom_sf"/>
</dbReference>
<dbReference type="AlphaFoldDB" id="A0A6J2SQ09"/>
<evidence type="ECO:0000256" key="1">
    <source>
        <dbReference type="ARBA" id="ARBA00004370"/>
    </source>
</evidence>
<proteinExistence type="predicted"/>
<keyword evidence="5" id="KW-0472">Membrane</keyword>
<keyword evidence="6" id="KW-0325">Glycoprotein</keyword>
<dbReference type="InterPro" id="IPR046956">
    <property type="entry name" value="RLP23-like"/>
</dbReference>
<accession>A0A6J2SQ09</accession>
<organism evidence="7 8">
    <name type="scientific">Drosophila hydei</name>
    <name type="common">Fruit fly</name>
    <dbReference type="NCBI Taxonomy" id="7224"/>
    <lineage>
        <taxon>Eukaryota</taxon>
        <taxon>Metazoa</taxon>
        <taxon>Ecdysozoa</taxon>
        <taxon>Arthropoda</taxon>
        <taxon>Hexapoda</taxon>
        <taxon>Insecta</taxon>
        <taxon>Pterygota</taxon>
        <taxon>Neoptera</taxon>
        <taxon>Endopterygota</taxon>
        <taxon>Diptera</taxon>
        <taxon>Brachycera</taxon>
        <taxon>Muscomorpha</taxon>
        <taxon>Ephydroidea</taxon>
        <taxon>Drosophilidae</taxon>
        <taxon>Drosophila</taxon>
    </lineage>
</organism>
<dbReference type="PANTHER" id="PTHR48063">
    <property type="entry name" value="LRR RECEPTOR-LIKE KINASE"/>
    <property type="match status" value="1"/>
</dbReference>
<protein>
    <submittedName>
        <fullName evidence="8">Uncharacterized protein LOC111602463 isoform X1</fullName>
    </submittedName>
</protein>
<dbReference type="Gene3D" id="3.80.10.10">
    <property type="entry name" value="Ribonuclease Inhibitor"/>
    <property type="match status" value="1"/>
</dbReference>
<dbReference type="OrthoDB" id="7850481at2759"/>
<evidence type="ECO:0000256" key="4">
    <source>
        <dbReference type="ARBA" id="ARBA00022989"/>
    </source>
</evidence>
<dbReference type="Proteomes" id="UP000504633">
    <property type="component" value="Unplaced"/>
</dbReference>
<keyword evidence="7" id="KW-1185">Reference proteome</keyword>
<evidence type="ECO:0000256" key="2">
    <source>
        <dbReference type="ARBA" id="ARBA00022692"/>
    </source>
</evidence>
<keyword evidence="3" id="KW-0732">Signal</keyword>
<dbReference type="RefSeq" id="XP_030079181.1">
    <property type="nucleotide sequence ID" value="XM_030223321.1"/>
</dbReference>
<evidence type="ECO:0000256" key="5">
    <source>
        <dbReference type="ARBA" id="ARBA00023136"/>
    </source>
</evidence>
<reference evidence="8" key="1">
    <citation type="submission" date="2025-08" db="UniProtKB">
        <authorList>
            <consortium name="RefSeq"/>
        </authorList>
    </citation>
    <scope>IDENTIFICATION</scope>
    <source>
        <strain evidence="8">15085-1641.00</strain>
        <tissue evidence="8">Whole body</tissue>
    </source>
</reference>
<dbReference type="SUPFAM" id="SSF52058">
    <property type="entry name" value="L domain-like"/>
    <property type="match status" value="1"/>
</dbReference>
<sequence length="387" mass="45623">MIDNVNDDCQFIIINYLNYSSQFWLWVASKDFAPRLHRNVSYILQRKTSHALDYYHWFGEYVHNPTELEDDFLRTISSTVEHLDLKSVNLKNLECLMKHSFPCIRSLHYRPDKVDGTEHDEALELLVKLFPGLTSFKPFGPVDGGVIEKLKNLRKLDLSRSSLFNTRLSLRTFQELEHLVISLYFFKGISIETILNLPKLRSFSFSTESTQNKSILSEIIEQRGLDIRELSFRFIDWSQSLDKLKQLKNLRQLMLMEDSFKKAHFQAWISNLPELEQLNMVGGQFWYYERDLWKAVASCSSLKILNFSDTLIDDEFYDSSRHHMEEALNNRSQPLLLHCYNTGEYDRDTAECQQLINQNFKHLNLIVSFKELKVDDIPFQYTKIVFA</sequence>
<name>A0A6J2SQ09_DROHY</name>
<dbReference type="PANTHER" id="PTHR48063:SF55">
    <property type="entry name" value="LEUCINE-RICH REPEAT-CONTAINING N-TERMINAL PLANT-TYPE DOMAIN-CONTAINING PROTEIN"/>
    <property type="match status" value="1"/>
</dbReference>
<dbReference type="GeneID" id="111602463"/>
<evidence type="ECO:0000256" key="3">
    <source>
        <dbReference type="ARBA" id="ARBA00022729"/>
    </source>
</evidence>
<keyword evidence="4" id="KW-1133">Transmembrane helix</keyword>
<evidence type="ECO:0000313" key="7">
    <source>
        <dbReference type="Proteomes" id="UP000504633"/>
    </source>
</evidence>
<gene>
    <name evidence="8" type="primary">LOC111602463</name>
</gene>
<comment type="subcellular location">
    <subcellularLocation>
        <location evidence="1">Membrane</location>
    </subcellularLocation>
</comment>